<evidence type="ECO:0008006" key="4">
    <source>
        <dbReference type="Google" id="ProtNLM"/>
    </source>
</evidence>
<dbReference type="AlphaFoldDB" id="A0A368HA32"/>
<reference evidence="2 3" key="1">
    <citation type="submission" date="2014-10" db="EMBL/GenBank/DDBJ databases">
        <title>Draft genome of the hookworm Ancylostoma caninum.</title>
        <authorList>
            <person name="Mitreva M."/>
        </authorList>
    </citation>
    <scope>NUCLEOTIDE SEQUENCE [LARGE SCALE GENOMIC DNA]</scope>
    <source>
        <strain evidence="2 3">Baltimore</strain>
    </source>
</reference>
<feature type="chain" id="PRO_5016909173" description="Kunitz/Bovine pancreatic trypsin inhibitor domain protein" evidence="1">
    <location>
        <begin position="20"/>
        <end position="62"/>
    </location>
</feature>
<dbReference type="Proteomes" id="UP000252519">
    <property type="component" value="Unassembled WGS sequence"/>
</dbReference>
<name>A0A368HA32_ANCCA</name>
<dbReference type="STRING" id="29170.A0A368HA32"/>
<keyword evidence="1" id="KW-0732">Signal</keyword>
<organism evidence="2 3">
    <name type="scientific">Ancylostoma caninum</name>
    <name type="common">Dog hookworm</name>
    <dbReference type="NCBI Taxonomy" id="29170"/>
    <lineage>
        <taxon>Eukaryota</taxon>
        <taxon>Metazoa</taxon>
        <taxon>Ecdysozoa</taxon>
        <taxon>Nematoda</taxon>
        <taxon>Chromadorea</taxon>
        <taxon>Rhabditida</taxon>
        <taxon>Rhabditina</taxon>
        <taxon>Rhabditomorpha</taxon>
        <taxon>Strongyloidea</taxon>
        <taxon>Ancylostomatidae</taxon>
        <taxon>Ancylostomatinae</taxon>
        <taxon>Ancylostoma</taxon>
    </lineage>
</organism>
<evidence type="ECO:0000313" key="2">
    <source>
        <dbReference type="EMBL" id="RCN52220.1"/>
    </source>
</evidence>
<protein>
    <recommendedName>
        <fullName evidence="4">Kunitz/Bovine pancreatic trypsin inhibitor domain protein</fullName>
    </recommendedName>
</protein>
<evidence type="ECO:0000256" key="1">
    <source>
        <dbReference type="SAM" id="SignalP"/>
    </source>
</evidence>
<dbReference type="OrthoDB" id="9970481at2759"/>
<gene>
    <name evidence="2" type="ORF">ANCCAN_01652</name>
</gene>
<sequence>MALFSILVVLSAVTWLTAANYNVSGPCRAYEQFEDEASCGKKGYLVEYGLKNCMKFNSPGLV</sequence>
<comment type="caution">
    <text evidence="2">The sequence shown here is derived from an EMBL/GenBank/DDBJ whole genome shotgun (WGS) entry which is preliminary data.</text>
</comment>
<proteinExistence type="predicted"/>
<dbReference type="EMBL" id="JOJR01000008">
    <property type="protein sequence ID" value="RCN52220.1"/>
    <property type="molecule type" value="Genomic_DNA"/>
</dbReference>
<accession>A0A368HA32</accession>
<feature type="signal peptide" evidence="1">
    <location>
        <begin position="1"/>
        <end position="19"/>
    </location>
</feature>
<evidence type="ECO:0000313" key="3">
    <source>
        <dbReference type="Proteomes" id="UP000252519"/>
    </source>
</evidence>
<keyword evidence="3" id="KW-1185">Reference proteome</keyword>